<dbReference type="CDD" id="cd01423">
    <property type="entry name" value="MGS_CPS_I_III"/>
    <property type="match status" value="1"/>
</dbReference>
<evidence type="ECO:0000256" key="16">
    <source>
        <dbReference type="ARBA" id="ARBA00043998"/>
    </source>
</evidence>
<dbReference type="Pfam" id="PF00117">
    <property type="entry name" value="GATase"/>
    <property type="match status" value="1"/>
</dbReference>
<evidence type="ECO:0000256" key="20">
    <source>
        <dbReference type="ARBA" id="ARBA00049534"/>
    </source>
</evidence>
<evidence type="ECO:0000259" key="23">
    <source>
        <dbReference type="PROSITE" id="PS50975"/>
    </source>
</evidence>
<evidence type="ECO:0000256" key="8">
    <source>
        <dbReference type="ARBA" id="ARBA00022741"/>
    </source>
</evidence>
<keyword evidence="5" id="KW-0436">Ligase</keyword>
<comment type="catalytic activity">
    <reaction evidence="20">
        <text>L-glutamine + H2O = L-glutamate + NH4(+)</text>
        <dbReference type="Rhea" id="RHEA:15889"/>
        <dbReference type="ChEBI" id="CHEBI:15377"/>
        <dbReference type="ChEBI" id="CHEBI:28938"/>
        <dbReference type="ChEBI" id="CHEBI:29985"/>
        <dbReference type="ChEBI" id="CHEBI:58359"/>
        <dbReference type="EC" id="3.5.1.2"/>
    </reaction>
</comment>
<dbReference type="HAMAP" id="MF_01209">
    <property type="entry name" value="CPSase_S_chain"/>
    <property type="match status" value="1"/>
</dbReference>
<comment type="pathway">
    <text evidence="3">Pyrimidine metabolism; UMP biosynthesis via de novo pathway; (S)-dihydroorotate from bicarbonate: step 2/3.</text>
</comment>
<dbReference type="InterPro" id="IPR002082">
    <property type="entry name" value="Asp_carbamoyltransf"/>
</dbReference>
<dbReference type="NCBIfam" id="NF009475">
    <property type="entry name" value="PRK12838.1"/>
    <property type="match status" value="1"/>
</dbReference>
<evidence type="ECO:0000259" key="24">
    <source>
        <dbReference type="PROSITE" id="PS51855"/>
    </source>
</evidence>
<comment type="pathway">
    <text evidence="2">Pyrimidine metabolism; UMP biosynthesis via de novo pathway; (S)-dihydroorotate from bicarbonate: step 1/3.</text>
</comment>
<dbReference type="SMART" id="SM01096">
    <property type="entry name" value="CPSase_L_D3"/>
    <property type="match status" value="1"/>
</dbReference>
<keyword evidence="8 21" id="KW-0547">Nucleotide-binding</keyword>
<dbReference type="InterPro" id="IPR011761">
    <property type="entry name" value="ATP-grasp"/>
</dbReference>
<keyword evidence="26" id="KW-1185">Reference proteome</keyword>
<keyword evidence="10 21" id="KW-0067">ATP-binding</keyword>
<comment type="catalytic activity">
    <reaction evidence="17">
        <text>hydrogencarbonate + NH4(+) + 2 ATP = carbamoyl phosphate + 2 ADP + phosphate + 2 H(+)</text>
        <dbReference type="Rhea" id="RHEA:18029"/>
        <dbReference type="ChEBI" id="CHEBI:15378"/>
        <dbReference type="ChEBI" id="CHEBI:17544"/>
        <dbReference type="ChEBI" id="CHEBI:28938"/>
        <dbReference type="ChEBI" id="CHEBI:30616"/>
        <dbReference type="ChEBI" id="CHEBI:43474"/>
        <dbReference type="ChEBI" id="CHEBI:58228"/>
        <dbReference type="ChEBI" id="CHEBI:456216"/>
        <dbReference type="EC" id="6.3.4.16"/>
    </reaction>
</comment>
<dbReference type="InterPro" id="IPR035686">
    <property type="entry name" value="CPSase_GATase1"/>
</dbReference>
<dbReference type="GO" id="GO:0044205">
    <property type="term" value="P:'de novo' UMP biosynthetic process"/>
    <property type="evidence" value="ECO:0007669"/>
    <property type="project" value="UniProtKB-UniPathway"/>
</dbReference>
<dbReference type="Gene3D" id="3.20.20.140">
    <property type="entry name" value="Metal-dependent hydrolases"/>
    <property type="match status" value="1"/>
</dbReference>
<dbReference type="FunFam" id="3.20.20.140:FF:000036">
    <property type="entry name" value="Carbamoyl-phosphate synthase large chain"/>
    <property type="match status" value="1"/>
</dbReference>
<dbReference type="GO" id="GO:0006526">
    <property type="term" value="P:L-arginine biosynthetic process"/>
    <property type="evidence" value="ECO:0007669"/>
    <property type="project" value="TreeGrafter"/>
</dbReference>
<keyword evidence="11" id="KW-0665">Pyrimidine biosynthesis</keyword>
<evidence type="ECO:0000256" key="5">
    <source>
        <dbReference type="ARBA" id="ARBA00022598"/>
    </source>
</evidence>
<dbReference type="NCBIfam" id="NF009455">
    <property type="entry name" value="PRK12815.1"/>
    <property type="match status" value="1"/>
</dbReference>
<dbReference type="FunFam" id="3.30.470.20:FF:000004">
    <property type="entry name" value="Carbamoyl-phosphate synthase (glutamine-hydrolyzing)"/>
    <property type="match status" value="1"/>
</dbReference>
<dbReference type="FunFam" id="1.10.1030.10:FF:000001">
    <property type="entry name" value="Carbamoyl-phosphate synthase large chain"/>
    <property type="match status" value="1"/>
</dbReference>
<dbReference type="GO" id="GO:0046872">
    <property type="term" value="F:metal ion binding"/>
    <property type="evidence" value="ECO:0007669"/>
    <property type="project" value="InterPro"/>
</dbReference>
<dbReference type="UniPathway" id="UPA00070">
    <property type="reaction ID" value="UER00115"/>
</dbReference>
<evidence type="ECO:0000256" key="10">
    <source>
        <dbReference type="ARBA" id="ARBA00022840"/>
    </source>
</evidence>
<evidence type="ECO:0000256" key="7">
    <source>
        <dbReference type="ARBA" id="ARBA00022737"/>
    </source>
</evidence>
<dbReference type="NCBIfam" id="TIGR01369">
    <property type="entry name" value="CPSaseII_lrg"/>
    <property type="match status" value="1"/>
</dbReference>
<dbReference type="GO" id="GO:0016597">
    <property type="term" value="F:amino acid binding"/>
    <property type="evidence" value="ECO:0007669"/>
    <property type="project" value="InterPro"/>
</dbReference>
<dbReference type="FunFam" id="3.30.470.20:FF:000001">
    <property type="entry name" value="Carbamoyl-phosphate synthase large chain"/>
    <property type="match status" value="1"/>
</dbReference>
<dbReference type="GO" id="GO:0005951">
    <property type="term" value="C:carbamoyl-phosphate synthase complex"/>
    <property type="evidence" value="ECO:0007669"/>
    <property type="project" value="TreeGrafter"/>
</dbReference>
<evidence type="ECO:0000256" key="11">
    <source>
        <dbReference type="ARBA" id="ARBA00022975"/>
    </source>
</evidence>
<dbReference type="InterPro" id="IPR002474">
    <property type="entry name" value="CarbamoylP_synth_ssu_N"/>
</dbReference>
<dbReference type="InterPro" id="IPR029062">
    <property type="entry name" value="Class_I_gatase-like"/>
</dbReference>
<dbReference type="SUPFAM" id="SSF52021">
    <property type="entry name" value="Carbamoyl phosphate synthetase, small subunit N-terminal domain"/>
    <property type="match status" value="1"/>
</dbReference>
<dbReference type="InterPro" id="IPR005483">
    <property type="entry name" value="CPSase_dom"/>
</dbReference>
<sequence length="2302" mass="250923">MVAPAHDEVPAGTTPVSPGSPAPTPKVTVARGASASTAVSTPLPVGSLYPPASSKGIDFMAGETEWDDAMGRGDMVLELADGLALSGHSFGADKSISGECVFQTGMVGYPESLTDPSYESQILILTYPLVGNYGVPERPEEMNAEALNKASEAILDSIPIEFESRRIHVAALVIANYHPSYSHHLASSSLGQWLKEQGVPAMWGVDTRMLTKRLREGGVLLGRVLAQKKEDPTSGSLTGVAQRILGGLGSPASISDAPGAWQSAYDTVPFADPNQVNLVAKVSIKEPVVYTAQTGVEPKLNARTGKTIRILAIDVGMKWNQIRCFRNRGVEVKVVPWDYDFNKEAGKFDGLFVSNGPGDPSMATATIENLKVALETSKVPIFGICLGHQLIALASGAKTRKMKYGNRGMNLPCTCATSGRCYITSQNHGYEVDVTTLNNGWEPLFTNANDNSNEGIWMGKNGKPFFSVQFHPESAPGPRDTEFLFDVFLESVVNTAAEGRLVSIDMPGGELAAHRERLPRVQVKKVLVLGSGGLSIGQAGEFDYSGSQAIKALKEEGIYTILVNPNIATIQTSQGLADKVYFLPVTPDFVRRIIKHEKPDGIYCTFGGQTALNVGVQLKDEFEGLGVKVLGTPIDTIITTEDRDLFAQAMEEIGEKCADSSSANNFEEAKAAATRIGYPVIVRAAYALGGLGSGFATNVNELEELCNKAFATSPQVLVEKSMKGWKEVEYEVVRDCMDNCITVCNMENFDPLGIHTGDSIVVAPSQTLSDADYNMLRTTAVNVIRHLGVVGECNIQYALNPYSKEYCIIEVNARLSRSSALASKATGYPLAFIAAKLGLNIPLNEIRNSVTKKTTACFEPSLDYCVVKIPRWDLKKFNRVSTALSSSMKSVGEVMAIGRTFEETIQKAIRCIDDSWGGFGVNIDVEDIDHEIRNPTDQRLFAIAKALKLGYSVEKINEMSSIDPWFLRRLERISKTEDVMAKYSAATIPAELLRNAKQLGFSDRQIAKTINSNELAVRRLRSDARISPFVKQIDTVAAEFPAFTNYLYTTYNASEHDVTFTDNGVMVLGSGVYRIGSSVEFDWCAVRAIRTLRENGMKTVMINYNPETVSTDYDEADRLYFENISLETVLDIYDIESSSGLVLSMGGQTPNNIALALHRQNVKIYGTSPEMIDTAENRYKFSRMLDKIEVDQPLWRELTSFAEAKAFCDKVSYPVLVRPSYVLSGAAMNVVFTEDDLQTYLGAATQVSRDHPVVISKYIEDAKEIEMDAVAKDGKMVMHYISEHVENAGVHSGDATLVLPPQDLDPETIRKIEVATAKIGAALNVTGPYNIQFIAKNNEIKVIECNLRAARSFPFVSKVTGIDAIEMATKVMLGLPVTPYPDVKMPPNYVGVKVPQFSFSRLGGADPVLGVEMASTGEVACFGKDRYDAYLKALISTGIRPPKKNVLLSFGSFKEKLEMLPSVHKLHKLGYNLFATAGTADFIQEHGIPVKYLEALPEGEDNDPQKSEYSLQQHLANNLIDLYINLPSKNRYRRPASYISKGYRSRRMAVDYAVPLITNVKCAKLFIEAIIRKPTFDITSVDYKTSHKTFTFPGLVSVQSFVPGAAEAGSPDFGVATQAAIRGGFTTVQMVPQGVRSAVEDEISLQRAQQNATGAAHCDYMFSVAATPDNASRLASALEAGAKALFIPFNNFFGPSNKVASVAQHFAAWPQDKPIVTDARATDLASILLLASLNNRSIHIASVSTRDDMALIALAKEKGLKVTCDVSVYALFFSQADFPEAAKVLPSQDDQAALWENLETIDIFSVGVLPYELGQALGKKVSARSGIEETLPLLLTAVGDGRLTLEDITLRLADNPRAIFDIPEQAQTYVEVEVNRSSVFELEEGGDWSPLTGKSVAGGVHRVVINNHSVVLDGTAFSMPLGRDISFGVGARPAMVSRASFTRTSRPSFSQLASPAMGTMPLGTPAREQPSLMSLAAQPVAQTSPLPVFPSLQPHPAFARRHILSVGQFTRDDLHALFNLASEMRTQVERQGSVDTLRGRVLSTLFYEPSTRTSTSFEAAMKRCGGEVVQVTAETSSVQKGESLSDTIRTLGCYSDAIVLRHPSVGSSKEAAKSSPVPIINAGDGIGEHPSQSLLDVFCIREELGSVNGVTVTLIGDLKNGRTVHSLVKLLSLYDVTLNFVSPPSLQMPDYVKAEATRAGIKWYEHTNLDAVIGYSDVLYATRVQKERFDSLAEYEAVKDMYVINHDVLARAKESAIVMHPLPRLNEIDPEVDFDSRRAAYFRQMRYGLFIRMALLTMVLGA</sequence>
<comment type="cofactor">
    <cofactor evidence="1">
        <name>Zn(2+)</name>
        <dbReference type="ChEBI" id="CHEBI:29105"/>
    </cofactor>
</comment>
<dbReference type="Gene3D" id="3.40.50.1380">
    <property type="entry name" value="Methylglyoxal synthase-like domain"/>
    <property type="match status" value="1"/>
</dbReference>
<dbReference type="Proteomes" id="UP000053611">
    <property type="component" value="Unassembled WGS sequence"/>
</dbReference>
<dbReference type="InterPro" id="IPR005480">
    <property type="entry name" value="CPSase_lsu_oligo"/>
</dbReference>
<dbReference type="PROSITE" id="PS00097">
    <property type="entry name" value="CARBAMOYLTRANSFERASE"/>
    <property type="match status" value="1"/>
</dbReference>
<dbReference type="PRINTS" id="PR00098">
    <property type="entry name" value="CPSASE"/>
</dbReference>
<dbReference type="GeneID" id="28987355"/>
<dbReference type="NCBIfam" id="TIGR00670">
    <property type="entry name" value="asp_carb_tr"/>
    <property type="match status" value="1"/>
</dbReference>
<dbReference type="Pfam" id="PF00988">
    <property type="entry name" value="CPSase_sm_chain"/>
    <property type="match status" value="1"/>
</dbReference>
<keyword evidence="7" id="KW-0677">Repeat</keyword>
<feature type="region of interest" description="Disordered" evidence="22">
    <location>
        <begin position="1"/>
        <end position="28"/>
    </location>
</feature>
<dbReference type="FunFam" id="3.40.50.1380:FF:000009">
    <property type="entry name" value="Carbamoyl-phosphate synthase, large subunit"/>
    <property type="match status" value="1"/>
</dbReference>
<dbReference type="FunFam" id="3.40.50.1370:FF:000005">
    <property type="entry name" value="CAD protein-like isoform X1"/>
    <property type="match status" value="1"/>
</dbReference>
<evidence type="ECO:0000256" key="21">
    <source>
        <dbReference type="PROSITE-ProRule" id="PRU00409"/>
    </source>
</evidence>
<dbReference type="Pfam" id="PF00185">
    <property type="entry name" value="OTCace"/>
    <property type="match status" value="1"/>
</dbReference>
<dbReference type="PROSITE" id="PS00867">
    <property type="entry name" value="CPSASE_2"/>
    <property type="match status" value="2"/>
</dbReference>
<dbReference type="HAMAP" id="MF_00001">
    <property type="entry name" value="Asp_carb_tr"/>
    <property type="match status" value="1"/>
</dbReference>
<dbReference type="FunFam" id="3.30.1490.20:FF:000001">
    <property type="entry name" value="Carbamoyl-phosphate synthase large chain"/>
    <property type="match status" value="1"/>
</dbReference>
<dbReference type="InterPro" id="IPR013815">
    <property type="entry name" value="ATP_grasp_subdomain_1"/>
</dbReference>
<dbReference type="InterPro" id="IPR036914">
    <property type="entry name" value="MGS-like_dom_sf"/>
</dbReference>
<dbReference type="OrthoDB" id="1924069at2759"/>
<dbReference type="PANTHER" id="PTHR11405">
    <property type="entry name" value="CARBAMOYLTRANSFERASE FAMILY MEMBER"/>
    <property type="match status" value="1"/>
</dbReference>
<dbReference type="Pfam" id="PF02729">
    <property type="entry name" value="OTCace_N"/>
    <property type="match status" value="1"/>
</dbReference>
<dbReference type="InterPro" id="IPR036901">
    <property type="entry name" value="Asp/Orn_carbamoylTrfase_sf"/>
</dbReference>
<dbReference type="PRINTS" id="PR00101">
    <property type="entry name" value="ATCASE"/>
</dbReference>
<gene>
    <name evidence="25" type="ORF">CC85DRAFT_328994</name>
</gene>
<evidence type="ECO:0000256" key="17">
    <source>
        <dbReference type="ARBA" id="ARBA00047359"/>
    </source>
</evidence>
<dbReference type="InterPro" id="IPR006130">
    <property type="entry name" value="Asp/Orn_carbamoylTrfase"/>
</dbReference>
<evidence type="ECO:0000256" key="22">
    <source>
        <dbReference type="SAM" id="MobiDB-lite"/>
    </source>
</evidence>
<reference evidence="25 26" key="1">
    <citation type="submission" date="2015-03" db="EMBL/GenBank/DDBJ databases">
        <title>Genomics and transcriptomics of the oil-accumulating basidiomycete yeast T. oleaginosus allow insights into substrate utilization and the diverse evolutionary trajectories of mating systems in fungi.</title>
        <authorList>
            <consortium name="DOE Joint Genome Institute"/>
            <person name="Kourist R."/>
            <person name="Kracht O."/>
            <person name="Bracharz F."/>
            <person name="Lipzen A."/>
            <person name="Nolan M."/>
            <person name="Ohm R."/>
            <person name="Grigoriev I."/>
            <person name="Sun S."/>
            <person name="Heitman J."/>
            <person name="Bruck T."/>
            <person name="Nowrousian M."/>
        </authorList>
    </citation>
    <scope>NUCLEOTIDE SEQUENCE [LARGE SCALE GENOMIC DNA]</scope>
    <source>
        <strain evidence="25 26">IBC0246</strain>
    </source>
</reference>
<evidence type="ECO:0000256" key="19">
    <source>
        <dbReference type="ARBA" id="ARBA00048859"/>
    </source>
</evidence>
<evidence type="ECO:0000256" key="1">
    <source>
        <dbReference type="ARBA" id="ARBA00001947"/>
    </source>
</evidence>
<feature type="domain" description="ATP-grasp" evidence="23">
    <location>
        <begin position="647"/>
        <end position="839"/>
    </location>
</feature>
<comment type="similarity">
    <text evidence="14">In the C-terminal section; belongs to the aspartate/ornithine carbamoyltransferase superfamily. ATCase family.</text>
</comment>
<dbReference type="GO" id="GO:0006541">
    <property type="term" value="P:glutamine metabolic process"/>
    <property type="evidence" value="ECO:0007669"/>
    <property type="project" value="InterPro"/>
</dbReference>
<dbReference type="PROSITE" id="PS51855">
    <property type="entry name" value="MGS"/>
    <property type="match status" value="1"/>
</dbReference>
<dbReference type="Gene3D" id="3.30.1490.20">
    <property type="entry name" value="ATP-grasp fold, A domain"/>
    <property type="match status" value="1"/>
</dbReference>
<dbReference type="SUPFAM" id="SSF52335">
    <property type="entry name" value="Methylglyoxal synthase-like"/>
    <property type="match status" value="1"/>
</dbReference>
<comment type="similarity">
    <text evidence="13">In the 3rd section; belongs to the metallo-dependent hydrolases superfamily. DHOase family. CAD subfamily.</text>
</comment>
<dbReference type="GO" id="GO:0004087">
    <property type="term" value="F:carbamoyl-phosphate synthase (ammonia) activity"/>
    <property type="evidence" value="ECO:0007669"/>
    <property type="project" value="UniProtKB-EC"/>
</dbReference>
<keyword evidence="12" id="KW-0511">Multifunctional enzyme</keyword>
<dbReference type="InterPro" id="IPR017926">
    <property type="entry name" value="GATASE"/>
</dbReference>
<evidence type="ECO:0000256" key="12">
    <source>
        <dbReference type="ARBA" id="ARBA00023268"/>
    </source>
</evidence>
<dbReference type="SMART" id="SM00851">
    <property type="entry name" value="MGS"/>
    <property type="match status" value="1"/>
</dbReference>
<dbReference type="InterPro" id="IPR016185">
    <property type="entry name" value="PreATP-grasp_dom_sf"/>
</dbReference>
<comment type="similarity">
    <text evidence="15">In the N-terminal section; belongs to the CarA family.</text>
</comment>
<evidence type="ECO:0000256" key="14">
    <source>
        <dbReference type="ARBA" id="ARBA00043979"/>
    </source>
</evidence>
<comment type="catalytic activity">
    <reaction evidence="18">
        <text>hydrogencarbonate + L-glutamine + 2 ATP + H2O = carbamoyl phosphate + L-glutamate + 2 ADP + phosphate + 2 H(+)</text>
        <dbReference type="Rhea" id="RHEA:18633"/>
        <dbReference type="ChEBI" id="CHEBI:15377"/>
        <dbReference type="ChEBI" id="CHEBI:15378"/>
        <dbReference type="ChEBI" id="CHEBI:17544"/>
        <dbReference type="ChEBI" id="CHEBI:29985"/>
        <dbReference type="ChEBI" id="CHEBI:30616"/>
        <dbReference type="ChEBI" id="CHEBI:43474"/>
        <dbReference type="ChEBI" id="CHEBI:58228"/>
        <dbReference type="ChEBI" id="CHEBI:58359"/>
        <dbReference type="ChEBI" id="CHEBI:456216"/>
        <dbReference type="EC" id="6.3.5.5"/>
    </reaction>
</comment>
<dbReference type="SUPFAM" id="SSF53671">
    <property type="entry name" value="Aspartate/ornithine carbamoyltransferase"/>
    <property type="match status" value="1"/>
</dbReference>
<dbReference type="Pfam" id="PF02142">
    <property type="entry name" value="MGS"/>
    <property type="match status" value="1"/>
</dbReference>
<keyword evidence="6 25" id="KW-0808">Transferase</keyword>
<dbReference type="GO" id="GO:0004359">
    <property type="term" value="F:glutaminase activity"/>
    <property type="evidence" value="ECO:0007669"/>
    <property type="project" value="UniProtKB-EC"/>
</dbReference>
<dbReference type="GO" id="GO:0005524">
    <property type="term" value="F:ATP binding"/>
    <property type="evidence" value="ECO:0007669"/>
    <property type="project" value="UniProtKB-UniRule"/>
</dbReference>
<dbReference type="PRINTS" id="PR00100">
    <property type="entry name" value="AOTCASE"/>
</dbReference>
<evidence type="ECO:0000313" key="26">
    <source>
        <dbReference type="Proteomes" id="UP000053611"/>
    </source>
</evidence>
<dbReference type="InterPro" id="IPR036897">
    <property type="entry name" value="CarbamoylP_synth_lsu_oligo_sf"/>
</dbReference>
<dbReference type="FunFam" id="3.50.30.20:FF:000002">
    <property type="entry name" value="Carbamoyl-phosphate synthase 1, mitochondrial"/>
    <property type="match status" value="1"/>
</dbReference>
<dbReference type="InterPro" id="IPR006132">
    <property type="entry name" value="Asp/Orn_carbamoyltranf_P-bd"/>
</dbReference>
<evidence type="ECO:0000256" key="13">
    <source>
        <dbReference type="ARBA" id="ARBA00043968"/>
    </source>
</evidence>
<dbReference type="SUPFAM" id="SSF52317">
    <property type="entry name" value="Class I glutamine amidotransferase-like"/>
    <property type="match status" value="1"/>
</dbReference>
<feature type="domain" description="ATP-grasp" evidence="23">
    <location>
        <begin position="1182"/>
        <end position="1373"/>
    </location>
</feature>
<dbReference type="PANTHER" id="PTHR11405:SF5">
    <property type="entry name" value="CAD PROTEIN"/>
    <property type="match status" value="1"/>
</dbReference>
<dbReference type="Pfam" id="PF02786">
    <property type="entry name" value="CPSase_L_D2"/>
    <property type="match status" value="2"/>
</dbReference>
<evidence type="ECO:0000256" key="6">
    <source>
        <dbReference type="ARBA" id="ARBA00022679"/>
    </source>
</evidence>
<dbReference type="FunFam" id="3.40.50.1370:FF:000002">
    <property type="entry name" value="Aspartate carbamoyltransferase 2"/>
    <property type="match status" value="1"/>
</dbReference>
<dbReference type="Gene3D" id="1.10.1030.10">
    <property type="entry name" value="Carbamoyl-phosphate synthetase, large subunit oligomerisation domain"/>
    <property type="match status" value="1"/>
</dbReference>
<dbReference type="Pfam" id="PF02787">
    <property type="entry name" value="CPSase_L_D3"/>
    <property type="match status" value="1"/>
</dbReference>
<dbReference type="SUPFAM" id="SSF48108">
    <property type="entry name" value="Carbamoyl phosphate synthetase, large subunit connection domain"/>
    <property type="match status" value="1"/>
</dbReference>
<comment type="similarity">
    <text evidence="16">In the 2nd section; belongs to the CarB family.</text>
</comment>
<evidence type="ECO:0000313" key="25">
    <source>
        <dbReference type="EMBL" id="KLT41505.1"/>
    </source>
</evidence>
<keyword evidence="4" id="KW-0597">Phosphoprotein</keyword>
<dbReference type="STRING" id="879819.A0A0J0XK91"/>
<dbReference type="SMART" id="SM01097">
    <property type="entry name" value="CPSase_sm_chain"/>
    <property type="match status" value="1"/>
</dbReference>
<dbReference type="PRINTS" id="PR00099">
    <property type="entry name" value="CPSGATASE"/>
</dbReference>
<dbReference type="NCBIfam" id="TIGR01368">
    <property type="entry name" value="CPSaseIIsmall"/>
    <property type="match status" value="1"/>
</dbReference>
<dbReference type="InterPro" id="IPR032466">
    <property type="entry name" value="Metal_Hydrolase"/>
</dbReference>
<dbReference type="FunFam" id="3.40.50.20:FF:000011">
    <property type="entry name" value="CAD protein-like isoform X1"/>
    <property type="match status" value="1"/>
</dbReference>
<organism evidence="25 26">
    <name type="scientific">Cutaneotrichosporon oleaginosum</name>
    <dbReference type="NCBI Taxonomy" id="879819"/>
    <lineage>
        <taxon>Eukaryota</taxon>
        <taxon>Fungi</taxon>
        <taxon>Dikarya</taxon>
        <taxon>Basidiomycota</taxon>
        <taxon>Agaricomycotina</taxon>
        <taxon>Tremellomycetes</taxon>
        <taxon>Trichosporonales</taxon>
        <taxon>Trichosporonaceae</taxon>
        <taxon>Cutaneotrichosporon</taxon>
    </lineage>
</organism>
<accession>A0A0J0XK91</accession>
<dbReference type="Gene3D" id="3.40.50.880">
    <property type="match status" value="1"/>
</dbReference>
<dbReference type="Pfam" id="PF25596">
    <property type="entry name" value="CPSase_L_D1"/>
    <property type="match status" value="2"/>
</dbReference>
<dbReference type="RefSeq" id="XP_018277996.1">
    <property type="nucleotide sequence ID" value="XM_018426752.1"/>
</dbReference>
<dbReference type="NCBIfam" id="NF002032">
    <property type="entry name" value="PRK00856.1"/>
    <property type="match status" value="1"/>
</dbReference>
<dbReference type="Gene3D" id="3.30.470.20">
    <property type="entry name" value="ATP-grasp fold, B domain"/>
    <property type="match status" value="2"/>
</dbReference>
<dbReference type="InterPro" id="IPR036480">
    <property type="entry name" value="CarbP_synth_ssu_N_sf"/>
</dbReference>
<evidence type="ECO:0000256" key="3">
    <source>
        <dbReference type="ARBA" id="ARBA00004852"/>
    </source>
</evidence>
<keyword evidence="9" id="KW-0378">Hydrolase</keyword>
<evidence type="ECO:0000256" key="18">
    <source>
        <dbReference type="ARBA" id="ARBA00048816"/>
    </source>
</evidence>
<feature type="domain" description="MGS-like" evidence="24">
    <location>
        <begin position="1438"/>
        <end position="1590"/>
    </location>
</feature>
<name>A0A0J0XK91_9TREE</name>
<evidence type="ECO:0000256" key="4">
    <source>
        <dbReference type="ARBA" id="ARBA00022553"/>
    </source>
</evidence>
<evidence type="ECO:0000256" key="15">
    <source>
        <dbReference type="ARBA" id="ARBA00043984"/>
    </source>
</evidence>
<dbReference type="NCBIfam" id="NF003671">
    <property type="entry name" value="PRK05294.1"/>
    <property type="match status" value="1"/>
</dbReference>
<dbReference type="GO" id="GO:0004070">
    <property type="term" value="F:aspartate carbamoyltransferase activity"/>
    <property type="evidence" value="ECO:0007669"/>
    <property type="project" value="UniProtKB-EC"/>
</dbReference>
<dbReference type="PROSITE" id="PS00866">
    <property type="entry name" value="CPSASE_1"/>
    <property type="match status" value="2"/>
</dbReference>
<comment type="catalytic activity">
    <reaction evidence="19">
        <text>carbamoyl phosphate + L-aspartate = N-carbamoyl-L-aspartate + phosphate + H(+)</text>
        <dbReference type="Rhea" id="RHEA:20013"/>
        <dbReference type="ChEBI" id="CHEBI:15378"/>
        <dbReference type="ChEBI" id="CHEBI:29991"/>
        <dbReference type="ChEBI" id="CHEBI:32814"/>
        <dbReference type="ChEBI" id="CHEBI:43474"/>
        <dbReference type="ChEBI" id="CHEBI:58228"/>
        <dbReference type="EC" id="2.1.3.2"/>
    </reaction>
</comment>
<dbReference type="EMBL" id="KQ087217">
    <property type="protein sequence ID" value="KLT41505.1"/>
    <property type="molecule type" value="Genomic_DNA"/>
</dbReference>
<dbReference type="InterPro" id="IPR005479">
    <property type="entry name" value="CPAse_ATP-bd"/>
</dbReference>
<dbReference type="Gene3D" id="3.40.50.20">
    <property type="match status" value="2"/>
</dbReference>
<proteinExistence type="inferred from homology"/>
<dbReference type="CDD" id="cd01744">
    <property type="entry name" value="GATase1_CPSase"/>
    <property type="match status" value="1"/>
</dbReference>
<dbReference type="Gene3D" id="3.50.30.20">
    <property type="entry name" value="Carbamoyl-phosphate synthase small subunit, N-terminal domain"/>
    <property type="match status" value="1"/>
</dbReference>
<dbReference type="InterPro" id="IPR006131">
    <property type="entry name" value="Asp_carbamoyltransf_Asp/Orn-bd"/>
</dbReference>
<dbReference type="SUPFAM" id="SSF51556">
    <property type="entry name" value="Metallo-dependent hydrolases"/>
    <property type="match status" value="1"/>
</dbReference>
<dbReference type="GO" id="GO:0006207">
    <property type="term" value="P:'de novo' pyrimidine nucleobase biosynthetic process"/>
    <property type="evidence" value="ECO:0007669"/>
    <property type="project" value="InterPro"/>
</dbReference>
<evidence type="ECO:0000256" key="9">
    <source>
        <dbReference type="ARBA" id="ARBA00022801"/>
    </source>
</evidence>
<dbReference type="SUPFAM" id="SSF52440">
    <property type="entry name" value="PreATP-grasp domain"/>
    <property type="match status" value="2"/>
</dbReference>
<dbReference type="PROSITE" id="PS50975">
    <property type="entry name" value="ATP_GRASP"/>
    <property type="match status" value="2"/>
</dbReference>
<dbReference type="SUPFAM" id="SSF56059">
    <property type="entry name" value="Glutathione synthetase ATP-binding domain-like"/>
    <property type="match status" value="2"/>
</dbReference>
<dbReference type="FunFam" id="3.40.50.20:FF:000002">
    <property type="entry name" value="Carbamoyl-phosphate synthase large chain"/>
    <property type="match status" value="1"/>
</dbReference>
<dbReference type="InterPro" id="IPR006275">
    <property type="entry name" value="CPSase_lsu"/>
</dbReference>
<dbReference type="GO" id="GO:0004088">
    <property type="term" value="F:carbamoyl-phosphate synthase (glutamine-hydrolyzing) activity"/>
    <property type="evidence" value="ECO:0007669"/>
    <property type="project" value="UniProtKB-EC"/>
</dbReference>
<protein>
    <submittedName>
        <fullName evidence="25">Putative aspartate carbamoyltransferase</fullName>
    </submittedName>
</protein>
<dbReference type="InterPro" id="IPR011607">
    <property type="entry name" value="MGS-like_dom"/>
</dbReference>
<dbReference type="InterPro" id="IPR006274">
    <property type="entry name" value="CarbamoylP_synth_ssu"/>
</dbReference>
<dbReference type="PROSITE" id="PS51273">
    <property type="entry name" value="GATASE_TYPE_1"/>
    <property type="match status" value="1"/>
</dbReference>
<dbReference type="InterPro" id="IPR058047">
    <property type="entry name" value="CPSase_preATP-grasp"/>
</dbReference>
<evidence type="ECO:0000256" key="2">
    <source>
        <dbReference type="ARBA" id="ARBA00004812"/>
    </source>
</evidence>
<dbReference type="Gene3D" id="3.40.50.1370">
    <property type="entry name" value="Aspartate/ornithine carbamoyltransferase"/>
    <property type="match status" value="2"/>
</dbReference>